<keyword evidence="3" id="KW-0472">Membrane</keyword>
<organism evidence="6 7">
    <name type="scientific">Sulfitobacter sabulilitoris</name>
    <dbReference type="NCBI Taxonomy" id="2562655"/>
    <lineage>
        <taxon>Bacteria</taxon>
        <taxon>Pseudomonadati</taxon>
        <taxon>Pseudomonadota</taxon>
        <taxon>Alphaproteobacteria</taxon>
        <taxon>Rhodobacterales</taxon>
        <taxon>Roseobacteraceae</taxon>
        <taxon>Sulfitobacter</taxon>
    </lineage>
</organism>
<dbReference type="AlphaFoldDB" id="A0A5S3Q5F3"/>
<dbReference type="InterPro" id="IPR012413">
    <property type="entry name" value="BA14K"/>
</dbReference>
<protein>
    <recommendedName>
        <fullName evidence="2">Lectin-like protein BA14k</fullName>
    </recommendedName>
</protein>
<evidence type="ECO:0000256" key="1">
    <source>
        <dbReference type="ARBA" id="ARBA00010270"/>
    </source>
</evidence>
<gene>
    <name evidence="6" type="ORF">FDT80_13180</name>
</gene>
<dbReference type="EMBL" id="VANS01000003">
    <property type="protein sequence ID" value="TMM51902.1"/>
    <property type="molecule type" value="Genomic_DNA"/>
</dbReference>
<evidence type="ECO:0000313" key="6">
    <source>
        <dbReference type="EMBL" id="TMM51902.1"/>
    </source>
</evidence>
<comment type="caution">
    <text evidence="6">The sequence shown here is derived from an EMBL/GenBank/DDBJ whole genome shotgun (WGS) entry which is preliminary data.</text>
</comment>
<dbReference type="Pfam" id="PF07886">
    <property type="entry name" value="BA14K"/>
    <property type="match status" value="1"/>
</dbReference>
<reference evidence="6 7" key="1">
    <citation type="submission" date="2019-05" db="EMBL/GenBank/DDBJ databases">
        <title>Sulfitobacter sabulilitoris sp. nov., isolated from a marine sand.</title>
        <authorList>
            <person name="Yoon J.-H."/>
        </authorList>
    </citation>
    <scope>NUCLEOTIDE SEQUENCE [LARGE SCALE GENOMIC DNA]</scope>
    <source>
        <strain evidence="6 7">HSMS-29</strain>
    </source>
</reference>
<keyword evidence="7" id="KW-1185">Reference proteome</keyword>
<keyword evidence="4" id="KW-0430">Lectin</keyword>
<dbReference type="OrthoDB" id="8117189at2"/>
<comment type="similarity">
    <text evidence="1">Belongs to the BA14k family.</text>
</comment>
<dbReference type="Proteomes" id="UP000309550">
    <property type="component" value="Unassembled WGS sequence"/>
</dbReference>
<evidence type="ECO:0000256" key="3">
    <source>
        <dbReference type="ARBA" id="ARBA00022475"/>
    </source>
</evidence>
<evidence type="ECO:0000256" key="4">
    <source>
        <dbReference type="ARBA" id="ARBA00022734"/>
    </source>
</evidence>
<accession>A0A5S3Q5F3</accession>
<name>A0A5S3Q5F3_9RHOB</name>
<evidence type="ECO:0000256" key="5">
    <source>
        <dbReference type="ARBA" id="ARBA00025321"/>
    </source>
</evidence>
<keyword evidence="3" id="KW-1003">Cell membrane</keyword>
<evidence type="ECO:0000256" key="2">
    <source>
        <dbReference type="ARBA" id="ARBA00020552"/>
    </source>
</evidence>
<sequence>MIAPDATAANLVPPPSLSAGISVRQAADLADPDIILADHRHGYRADRDWRGRHAERDWKRRHAERDRYRRRADRDWDRHHYKGHPYKRGYRGSRKYRHGYRRDNDGWWFPLAAFALGAVLLEQQKQRRPYDQSYSSWDHIPAGNMNAHDNWCDRRYRSYSRVSKTFQPYNGPRRYCNSPYDLL</sequence>
<evidence type="ECO:0000313" key="7">
    <source>
        <dbReference type="Proteomes" id="UP000309550"/>
    </source>
</evidence>
<proteinExistence type="inferred from homology"/>
<dbReference type="GO" id="GO:0030246">
    <property type="term" value="F:carbohydrate binding"/>
    <property type="evidence" value="ECO:0007669"/>
    <property type="project" value="UniProtKB-KW"/>
</dbReference>
<comment type="function">
    <text evidence="5">Has immunoglobulin-binding and hemagglutination properties, and can bind to mannose. Essential for virulence. May be involved in LPS biosynthesis or polysaccharide transport.</text>
</comment>